<keyword evidence="2" id="KW-0472">Membrane</keyword>
<dbReference type="InterPro" id="IPR055463">
    <property type="entry name" value="DUF7035"/>
</dbReference>
<protein>
    <recommendedName>
        <fullName evidence="9">EGF-like domain-containing protein</fullName>
    </recommendedName>
</protein>
<dbReference type="Pfam" id="PF22933">
    <property type="entry name" value="ComC_SSD"/>
    <property type="match status" value="1"/>
</dbReference>
<feature type="region of interest" description="Disordered" evidence="1">
    <location>
        <begin position="975"/>
        <end position="1003"/>
    </location>
</feature>
<dbReference type="EMBL" id="AJWJ01000613">
    <property type="protein sequence ID" value="KAF2069693.1"/>
    <property type="molecule type" value="Genomic_DNA"/>
</dbReference>
<feature type="domain" description="DUF7034" evidence="5">
    <location>
        <begin position="790"/>
        <end position="867"/>
    </location>
</feature>
<gene>
    <name evidence="7" type="ORF">CYY_008988</name>
</gene>
<evidence type="ECO:0000256" key="2">
    <source>
        <dbReference type="SAM" id="Phobius"/>
    </source>
</evidence>
<evidence type="ECO:0000256" key="1">
    <source>
        <dbReference type="SAM" id="MobiDB-lite"/>
    </source>
</evidence>
<feature type="domain" description="DUF7035" evidence="6">
    <location>
        <begin position="637"/>
        <end position="765"/>
    </location>
</feature>
<keyword evidence="8" id="KW-1185">Reference proteome</keyword>
<dbReference type="InterPro" id="IPR054484">
    <property type="entry name" value="ComC_SSD"/>
</dbReference>
<keyword evidence="2" id="KW-1133">Transmembrane helix</keyword>
<evidence type="ECO:0000313" key="8">
    <source>
        <dbReference type="Proteomes" id="UP000695562"/>
    </source>
</evidence>
<reference evidence="7" key="1">
    <citation type="submission" date="2020-01" db="EMBL/GenBank/DDBJ databases">
        <title>Development of genomics and gene disruption for Polysphondylium violaceum indicates a role for the polyketide synthase stlB in stalk morphogenesis.</title>
        <authorList>
            <person name="Narita B."/>
            <person name="Kawabe Y."/>
            <person name="Kin K."/>
            <person name="Saito T."/>
            <person name="Gibbs R."/>
            <person name="Kuspa A."/>
            <person name="Muzny D."/>
            <person name="Queller D."/>
            <person name="Richards S."/>
            <person name="Strassman J."/>
            <person name="Sucgang R."/>
            <person name="Worley K."/>
            <person name="Schaap P."/>
        </authorList>
    </citation>
    <scope>NUCLEOTIDE SEQUENCE</scope>
    <source>
        <strain evidence="7">QSvi11</strain>
    </source>
</reference>
<proteinExistence type="predicted"/>
<evidence type="ECO:0000259" key="4">
    <source>
        <dbReference type="Pfam" id="PF22933"/>
    </source>
</evidence>
<evidence type="ECO:0000313" key="7">
    <source>
        <dbReference type="EMBL" id="KAF2069693.1"/>
    </source>
</evidence>
<dbReference type="Pfam" id="PF23034">
    <property type="entry name" value="DUF7035"/>
    <property type="match status" value="1"/>
</dbReference>
<feature type="domain" description="ComC supersandwich" evidence="4">
    <location>
        <begin position="1073"/>
        <end position="1275"/>
    </location>
</feature>
<comment type="caution">
    <text evidence="7">The sequence shown here is derived from an EMBL/GenBank/DDBJ whole genome shotgun (WGS) entry which is preliminary data.</text>
</comment>
<feature type="signal peptide" evidence="3">
    <location>
        <begin position="1"/>
        <end position="23"/>
    </location>
</feature>
<dbReference type="Pfam" id="PF23033">
    <property type="entry name" value="DUF7034"/>
    <property type="match status" value="1"/>
</dbReference>
<accession>A0A8J4PMC3</accession>
<organism evidence="7 8">
    <name type="scientific">Polysphondylium violaceum</name>
    <dbReference type="NCBI Taxonomy" id="133409"/>
    <lineage>
        <taxon>Eukaryota</taxon>
        <taxon>Amoebozoa</taxon>
        <taxon>Evosea</taxon>
        <taxon>Eumycetozoa</taxon>
        <taxon>Dictyostelia</taxon>
        <taxon>Dictyosteliales</taxon>
        <taxon>Dictyosteliaceae</taxon>
        <taxon>Polysphondylium</taxon>
    </lineage>
</organism>
<evidence type="ECO:0008006" key="9">
    <source>
        <dbReference type="Google" id="ProtNLM"/>
    </source>
</evidence>
<feature type="transmembrane region" description="Helical" evidence="2">
    <location>
        <begin position="1301"/>
        <end position="1324"/>
    </location>
</feature>
<evidence type="ECO:0000256" key="3">
    <source>
        <dbReference type="SAM" id="SignalP"/>
    </source>
</evidence>
<evidence type="ECO:0000259" key="6">
    <source>
        <dbReference type="Pfam" id="PF23034"/>
    </source>
</evidence>
<name>A0A8J4PMC3_9MYCE</name>
<dbReference type="Proteomes" id="UP000695562">
    <property type="component" value="Unassembled WGS sequence"/>
</dbReference>
<sequence length="1340" mass="149486">MRVNYLFIFLFVVLFYLTGGSRGIDVTQPILPYGVEPYSTSGTCEFNFYLLLDNDFSATFDGIRAMACSLSATATNPMHDSINCNNVTPIYVNSTHVYLIVYSTVEVDTYLDIYLSLSISKGMRVVELRDINKEKIQYTCQAPPTYNNWFVSGTETRLVNTSFQLSTNRFQNYITIDKVFTRPLPEGYFYSSEASIKLKFTYITPQVYLMDYQFDITSTDKIPTTLNIMATSGTFTTIENPLARLAYTSLDVDAIQIFNFDNLPYMGTVLYYRSQTKMFPSLNVDFTPYSLTDTAILYFKSKDQTQIKIQVNNKFDSYGPETKQASPTGPSLDVGYMATERFALTSIATRARISFYSDYLAEPFYWYYPYGVVLSGGNRGTNISFPIVLPDSPSAVFVHYGKPEPYTTPLVISTQTETNLPYLKGYTLSVLDETTSVLQLEMGDDSGVYYASVNTSTSVFYVKMSHLVLGSSKMGKYEIYVPFKTATAFSVGIMDFQLNLKVYNYHLMNSEFGTPLLDQNIRSRIQSIEFSPNVGVNVESNGVDLQLFIGLNHTDVERDIVFVRVYLNPNIPTQTIYGVYDEKTNIYQFSPIRLPQNLMSAFLNYSVFINEQEISSDILMGMFGKSAELYVENKGNFDMMFPHVISFTPPQTNVVANGETELGWSFDFSDSFGIDTMIVGIAGDFDIRGQNFTCNGKGDKSYTCKVTYNISQEMCRSQTYFINYIYTNDTLGNQGEYVRESATSLHPLFIYENSLSTYDIVLVCPTSADETAPTIEELVMTQIGFEPYPIIQAKFSARDETPGINDQYTPVCFLTAINNQIISAPAKQTTITGFVRYQCEFANVPYGFGPYAVLSIFGLADKHYNFAKVIPVFTAHGNYTNEIMITQPTNPYIKSASSLEISSKKLILYGHNLLDTVVHIISKHPDSETLVIPDISTGSSLVLLDITPAYEYIIQVNHNTNKIVSNTIVLKGPLPLPSSSDDSSGSSDSMSPSPSPTPTTTPVVKKCGSDCGAPQGYGKCVNGGCVCNSPHSGIDCKSVIDTTPVITPDPVKPFVNVTIPGTNSGQTPKFISFVYVVALRELDNTDTLINNYVFNSDKWILVEGGSSKNEQVTTVQYKYVIDNLFNTTIVSTVQVFEKETNVTFGNQQLFMNPSTIKFTFNITSYPFSKSTNSLQLVINAALQSTEKVACSYKEFVDDQGNSQYLKLQIEDRSLFGRFIKFGMIDGREQVVSNSLLDNIYGGKELSKSTSDQSYIGLNIPYYNKYALLDPDFSVLVEQNTARDQANSICTSESKKLTNAQLAGIIVGGAVFIFIVVGLVIYLYTRNSSSTIAMKLRKIAK</sequence>
<dbReference type="PANTHER" id="PTHR31378:SF17">
    <property type="match status" value="1"/>
</dbReference>
<feature type="compositionally biased region" description="Low complexity" evidence="1">
    <location>
        <begin position="977"/>
        <end position="992"/>
    </location>
</feature>
<keyword evidence="3" id="KW-0732">Signal</keyword>
<dbReference type="PANTHER" id="PTHR31378">
    <property type="entry name" value="EGF-LIKE DOMAIN-CONTAINING PROTEIN-RELATED-RELATED"/>
    <property type="match status" value="1"/>
</dbReference>
<dbReference type="InterPro" id="IPR055462">
    <property type="entry name" value="DUF7034"/>
</dbReference>
<evidence type="ECO:0000259" key="5">
    <source>
        <dbReference type="Pfam" id="PF23033"/>
    </source>
</evidence>
<keyword evidence="2" id="KW-0812">Transmembrane</keyword>
<feature type="chain" id="PRO_5035319243" description="EGF-like domain-containing protein" evidence="3">
    <location>
        <begin position="24"/>
        <end position="1340"/>
    </location>
</feature>